<evidence type="ECO:0000259" key="3">
    <source>
        <dbReference type="Pfam" id="PF02525"/>
    </source>
</evidence>
<proteinExistence type="inferred from homology"/>
<dbReference type="Gene3D" id="3.40.50.360">
    <property type="match status" value="1"/>
</dbReference>
<comment type="similarity">
    <text evidence="1">Belongs to the NAD(P)H dehydrogenase (quinone) family.</text>
</comment>
<dbReference type="GO" id="GO:0005829">
    <property type="term" value="C:cytosol"/>
    <property type="evidence" value="ECO:0007669"/>
    <property type="project" value="TreeGrafter"/>
</dbReference>
<dbReference type="Proteomes" id="UP000231484">
    <property type="component" value="Unassembled WGS sequence"/>
</dbReference>
<organism evidence="4 7">
    <name type="scientific">Snodgrassella alvi</name>
    <dbReference type="NCBI Taxonomy" id="1196083"/>
    <lineage>
        <taxon>Bacteria</taxon>
        <taxon>Pseudomonadati</taxon>
        <taxon>Pseudomonadota</taxon>
        <taxon>Betaproteobacteria</taxon>
        <taxon>Neisseriales</taxon>
        <taxon>Neisseriaceae</taxon>
        <taxon>Snodgrassella</taxon>
    </lineage>
</organism>
<dbReference type="Proteomes" id="UP000229434">
    <property type="component" value="Unassembled WGS sequence"/>
</dbReference>
<dbReference type="SUPFAM" id="SSF52218">
    <property type="entry name" value="Flavoproteins"/>
    <property type="match status" value="1"/>
</dbReference>
<evidence type="ECO:0000313" key="5">
    <source>
        <dbReference type="EMBL" id="PIT54490.1"/>
    </source>
</evidence>
<sequence length="151" mass="17252">MIDLYQQRFQPVLSTDDFIALQNNTVNDDVKSHQQLVTEADNLIFIYPIWWFGQPAILKGWIDRIFSSGFAYRDDENGFTPLLTDKSATLIVTLGSTQEVLLQHDMNDFMKSMIVGTLNLVGISNVNCQQLYEVPTLTDDERQTMLDNISI</sequence>
<reference evidence="6 7" key="1">
    <citation type="journal article" date="2017" name="MBio">
        <title>Type VI secretion-mediated competition in the bee gut microbiome.</title>
        <authorList>
            <person name="Steele M.I."/>
            <person name="Kwong W.K."/>
            <person name="Powell J.E."/>
            <person name="Whiteley M."/>
            <person name="Moran N.A."/>
        </authorList>
    </citation>
    <scope>NUCLEOTIDE SEQUENCE [LARGE SCALE GENOMIC DNA]</scope>
    <source>
        <strain evidence="5 6">Nev3CBA3</strain>
        <strain evidence="4 7">Occ4-2</strain>
    </source>
</reference>
<accession>A0A2N9X101</accession>
<evidence type="ECO:0000313" key="6">
    <source>
        <dbReference type="Proteomes" id="UP000229434"/>
    </source>
</evidence>
<name>A0A2N9X101_9NEIS</name>
<feature type="domain" description="Flavodoxin-like fold" evidence="3">
    <location>
        <begin position="2"/>
        <end position="143"/>
    </location>
</feature>
<evidence type="ECO:0000313" key="4">
    <source>
        <dbReference type="EMBL" id="PIT52073.1"/>
    </source>
</evidence>
<evidence type="ECO:0000313" key="7">
    <source>
        <dbReference type="Proteomes" id="UP000231484"/>
    </source>
</evidence>
<evidence type="ECO:0000256" key="1">
    <source>
        <dbReference type="ARBA" id="ARBA00006252"/>
    </source>
</evidence>
<dbReference type="AlphaFoldDB" id="A0A2N9X101"/>
<protein>
    <submittedName>
        <fullName evidence="4">NADPH:quinone reductase</fullName>
    </submittedName>
</protein>
<comment type="caution">
    <text evidence="4">The sequence shown here is derived from an EMBL/GenBank/DDBJ whole genome shotgun (WGS) entry which is preliminary data.</text>
</comment>
<gene>
    <name evidence="4" type="ORF">BHC48_02810</name>
    <name evidence="5" type="ORF">BHC49_08600</name>
</gene>
<evidence type="ECO:0000256" key="2">
    <source>
        <dbReference type="ARBA" id="ARBA00023002"/>
    </source>
</evidence>
<dbReference type="EMBL" id="MEIQ01000026">
    <property type="protein sequence ID" value="PIT52073.1"/>
    <property type="molecule type" value="Genomic_DNA"/>
</dbReference>
<keyword evidence="2" id="KW-0560">Oxidoreductase</keyword>
<dbReference type="InterPro" id="IPR029039">
    <property type="entry name" value="Flavoprotein-like_sf"/>
</dbReference>
<dbReference type="Pfam" id="PF02525">
    <property type="entry name" value="Flavodoxin_2"/>
    <property type="match status" value="1"/>
</dbReference>
<dbReference type="PANTHER" id="PTHR10204:SF34">
    <property type="entry name" value="NAD(P)H DEHYDROGENASE [QUINONE] 1 ISOFORM 1"/>
    <property type="match status" value="1"/>
</dbReference>
<dbReference type="PANTHER" id="PTHR10204">
    <property type="entry name" value="NAD P H OXIDOREDUCTASE-RELATED"/>
    <property type="match status" value="1"/>
</dbReference>
<dbReference type="EMBL" id="MEIS01000114">
    <property type="protein sequence ID" value="PIT54490.1"/>
    <property type="molecule type" value="Genomic_DNA"/>
</dbReference>
<dbReference type="InterPro" id="IPR051545">
    <property type="entry name" value="NAD(P)H_dehydrogenase_qn"/>
</dbReference>
<dbReference type="GO" id="GO:0003955">
    <property type="term" value="F:NAD(P)H dehydrogenase (quinone) activity"/>
    <property type="evidence" value="ECO:0007669"/>
    <property type="project" value="TreeGrafter"/>
</dbReference>
<dbReference type="InterPro" id="IPR003680">
    <property type="entry name" value="Flavodoxin_fold"/>
</dbReference>